<dbReference type="EMBL" id="JABFYL010000049">
    <property type="protein sequence ID" value="NVN53575.1"/>
    <property type="molecule type" value="Genomic_DNA"/>
</dbReference>
<dbReference type="NCBIfam" id="TIGR00996">
    <property type="entry name" value="Mtu_fam_mce"/>
    <property type="match status" value="1"/>
</dbReference>
<protein>
    <submittedName>
        <fullName evidence="4">MCE-family protein MceA</fullName>
    </submittedName>
</protein>
<dbReference type="InterPro" id="IPR052336">
    <property type="entry name" value="MlaD_Phospholipid_Transporter"/>
</dbReference>
<accession>A0A850Q0P3</accession>
<feature type="transmembrane region" description="Helical" evidence="1">
    <location>
        <begin position="12"/>
        <end position="30"/>
    </location>
</feature>
<dbReference type="PANTHER" id="PTHR33371">
    <property type="entry name" value="INTERMEMBRANE PHOSPHOLIPID TRANSPORT SYSTEM BINDING PROTEIN MLAD-RELATED"/>
    <property type="match status" value="1"/>
</dbReference>
<sequence length="401" mass="43331">MSVDRDDPPYKVVGALFLAITVVAGTLLFLQFRGHFATTTELTLLAARAGLVVEPGAKVTYNGVEIGKVTRIAQVESDDTPAARLTLDVDPEYLRFIPANAVFEVRATTVFGNKYVSVSSPETPVAQRISSDDVIDVAGVTTEFNTLFETVTAIAEQVDPIKLNQTLSAAAEALTGLGDRFGESLVDGNRILEDLNPRMPRLRYDIEQVAALADVYASASPDLFDGLDRAVETARTLTEHRGDIDAALMAALGFAEGATPTVEEAGPYLIRGPADLIPTSKLLDDYRGMILCTTRNYAEVGPEISRVFGGDNGYSLRSAGTVFGAGNPYVYPDNLPRINARGGPEGRPGCWQKVTRDLWPMPYLVMDTGYSIAPYNHVGIPQPMLVDYVWGRQVGEPTINP</sequence>
<keyword evidence="1" id="KW-0472">Membrane</keyword>
<dbReference type="Pfam" id="PF11887">
    <property type="entry name" value="Mce4_CUP1"/>
    <property type="match status" value="1"/>
</dbReference>
<evidence type="ECO:0000256" key="1">
    <source>
        <dbReference type="SAM" id="Phobius"/>
    </source>
</evidence>
<dbReference type="Proteomes" id="UP000570517">
    <property type="component" value="Unassembled WGS sequence"/>
</dbReference>
<dbReference type="GO" id="GO:0051701">
    <property type="term" value="P:biological process involved in interaction with host"/>
    <property type="evidence" value="ECO:0007669"/>
    <property type="project" value="TreeGrafter"/>
</dbReference>
<keyword evidence="1" id="KW-0812">Transmembrane</keyword>
<reference evidence="4 5" key="1">
    <citation type="submission" date="2020-05" db="EMBL/GenBank/DDBJ databases">
        <title>Draft genome sequence of Mycobacterium hippocampi DL, isolated from European seabass, Dicentrarchus labrax, reared in fish farms.</title>
        <authorList>
            <person name="Stathopoulou P."/>
            <person name="Asimakis E."/>
            <person name="Tzokas K."/>
            <person name="Batargias C."/>
            <person name="Tsiamis G."/>
        </authorList>
    </citation>
    <scope>NUCLEOTIDE SEQUENCE [LARGE SCALE GENOMIC DNA]</scope>
    <source>
        <strain evidence="4 5">DL</strain>
    </source>
</reference>
<dbReference type="AlphaFoldDB" id="A0A850Q0P3"/>
<dbReference type="Pfam" id="PF02470">
    <property type="entry name" value="MlaD"/>
    <property type="match status" value="1"/>
</dbReference>
<organism evidence="4 5">
    <name type="scientific">Mycolicibacterium hippocampi</name>
    <dbReference type="NCBI Taxonomy" id="659824"/>
    <lineage>
        <taxon>Bacteria</taxon>
        <taxon>Bacillati</taxon>
        <taxon>Actinomycetota</taxon>
        <taxon>Actinomycetes</taxon>
        <taxon>Mycobacteriales</taxon>
        <taxon>Mycobacteriaceae</taxon>
        <taxon>Mycolicibacterium</taxon>
    </lineage>
</organism>
<evidence type="ECO:0000313" key="4">
    <source>
        <dbReference type="EMBL" id="NVN53575.1"/>
    </source>
</evidence>
<keyword evidence="1" id="KW-1133">Transmembrane helix</keyword>
<dbReference type="InterPro" id="IPR005693">
    <property type="entry name" value="Mce"/>
</dbReference>
<dbReference type="GO" id="GO:0005576">
    <property type="term" value="C:extracellular region"/>
    <property type="evidence" value="ECO:0007669"/>
    <property type="project" value="TreeGrafter"/>
</dbReference>
<proteinExistence type="predicted"/>
<dbReference type="InterPro" id="IPR024516">
    <property type="entry name" value="Mce_C"/>
</dbReference>
<feature type="domain" description="Mce/MlaD" evidence="2">
    <location>
        <begin position="39"/>
        <end position="120"/>
    </location>
</feature>
<comment type="caution">
    <text evidence="4">The sequence shown here is derived from an EMBL/GenBank/DDBJ whole genome shotgun (WGS) entry which is preliminary data.</text>
</comment>
<evidence type="ECO:0000259" key="3">
    <source>
        <dbReference type="Pfam" id="PF11887"/>
    </source>
</evidence>
<evidence type="ECO:0000313" key="5">
    <source>
        <dbReference type="Proteomes" id="UP000570517"/>
    </source>
</evidence>
<feature type="domain" description="Mammalian cell entry C-terminal" evidence="3">
    <location>
        <begin position="126"/>
        <end position="344"/>
    </location>
</feature>
<dbReference type="PANTHER" id="PTHR33371:SF19">
    <property type="entry name" value="MCE-FAMILY PROTEIN MCE4A"/>
    <property type="match status" value="1"/>
</dbReference>
<dbReference type="RefSeq" id="WP_178361779.1">
    <property type="nucleotide sequence ID" value="NZ_JABFYL010000049.1"/>
</dbReference>
<evidence type="ECO:0000259" key="2">
    <source>
        <dbReference type="Pfam" id="PF02470"/>
    </source>
</evidence>
<gene>
    <name evidence="4" type="ORF">HLY00_3924</name>
</gene>
<keyword evidence="5" id="KW-1185">Reference proteome</keyword>
<name>A0A850Q0P3_9MYCO</name>
<dbReference type="InterPro" id="IPR003399">
    <property type="entry name" value="Mce/MlaD"/>
</dbReference>